<keyword evidence="3 6" id="KW-0597">Phosphoprotein</keyword>
<dbReference type="RefSeq" id="WP_393013480.1">
    <property type="nucleotide sequence ID" value="NZ_JAZAQF010000069.1"/>
</dbReference>
<dbReference type="EC" id="2.7.13.3" evidence="2"/>
<sequence length="434" mass="48066">MNATVAPAMSTQSDTKEDILIVDDTIANIQFLSSLLVEQGYLVRKALNGPMALQSIHADPPSLILLDINMPGMNGYEVCRVLKENDQLKKIPIIFLSALDSAQDKVQAFQMGGADYITKPFQLEEVIARIENQLALKRAQESLLAQNLTLQRVLEELRQTHLRLLQQEKMASIGQLAAGMAHEINNPLSFIAGNLSPAREYLATLFELLNQYQAACPNPPESVQRILKEIDLEFIARDFKSLVDAMQNGVDRIQSIILALRIFSRLGEAEIKSMNLHDGLDSTLLLLNQPLADLKIRVIKTYGDLPPVKCHAGQVNQVFLNILNNAIEALSSAMQRQQLQEDPTIWICTEHTSPTTIQVRIRDNGVGISPEVQRQLFDPFFTTKPIGQGVGLNLASSYQIIVNHHHGQLTVESAKGAGAEFCIELPITLRAEAV</sequence>
<feature type="modified residue" description="4-aspartylphosphate" evidence="6">
    <location>
        <position position="67"/>
    </location>
</feature>
<dbReference type="EMBL" id="JAZAQF010000069">
    <property type="protein sequence ID" value="MFG3818275.1"/>
    <property type="molecule type" value="Genomic_DNA"/>
</dbReference>
<evidence type="ECO:0000256" key="1">
    <source>
        <dbReference type="ARBA" id="ARBA00000085"/>
    </source>
</evidence>
<gene>
    <name evidence="9" type="ORF">VPK24_11560</name>
</gene>
<protein>
    <recommendedName>
        <fullName evidence="2">histidine kinase</fullName>
        <ecNumber evidence="2">2.7.13.3</ecNumber>
    </recommendedName>
</protein>
<evidence type="ECO:0000259" key="7">
    <source>
        <dbReference type="PROSITE" id="PS50109"/>
    </source>
</evidence>
<dbReference type="InterPro" id="IPR011006">
    <property type="entry name" value="CheY-like_superfamily"/>
</dbReference>
<accession>A0ABW7CAX7</accession>
<dbReference type="SUPFAM" id="SSF47384">
    <property type="entry name" value="Homodimeric domain of signal transducing histidine kinase"/>
    <property type="match status" value="1"/>
</dbReference>
<comment type="catalytic activity">
    <reaction evidence="1">
        <text>ATP + protein L-histidine = ADP + protein N-phospho-L-histidine.</text>
        <dbReference type="EC" id="2.7.13.3"/>
    </reaction>
</comment>
<dbReference type="InterPro" id="IPR003661">
    <property type="entry name" value="HisK_dim/P_dom"/>
</dbReference>
<dbReference type="Gene3D" id="1.10.287.130">
    <property type="match status" value="1"/>
</dbReference>
<dbReference type="SMART" id="SM00448">
    <property type="entry name" value="REC"/>
    <property type="match status" value="1"/>
</dbReference>
<keyword evidence="4" id="KW-0418">Kinase</keyword>
<dbReference type="InterPro" id="IPR004358">
    <property type="entry name" value="Sig_transdc_His_kin-like_C"/>
</dbReference>
<proteinExistence type="predicted"/>
<dbReference type="SUPFAM" id="SSF52172">
    <property type="entry name" value="CheY-like"/>
    <property type="match status" value="1"/>
</dbReference>
<dbReference type="InterPro" id="IPR001789">
    <property type="entry name" value="Sig_transdc_resp-reg_receiver"/>
</dbReference>
<dbReference type="Proteomes" id="UP001604335">
    <property type="component" value="Unassembled WGS sequence"/>
</dbReference>
<dbReference type="PROSITE" id="PS50110">
    <property type="entry name" value="RESPONSE_REGULATORY"/>
    <property type="match status" value="1"/>
</dbReference>
<dbReference type="CDD" id="cd19920">
    <property type="entry name" value="REC_PA4781-like"/>
    <property type="match status" value="1"/>
</dbReference>
<reference evidence="10" key="1">
    <citation type="journal article" date="2024" name="Algal Res.">
        <title>Biochemical, toxicological and genomic investigation of a high-biomass producing Limnothrix strain isolated from Italian shallow drinking water reservoir.</title>
        <authorList>
            <person name="Simonazzi M."/>
            <person name="Shishido T.K."/>
            <person name="Delbaje E."/>
            <person name="Wahlsten M."/>
            <person name="Fewer D.P."/>
            <person name="Sivonen K."/>
            <person name="Pezzolesi L."/>
            <person name="Pistocchi R."/>
        </authorList>
    </citation>
    <scope>NUCLEOTIDE SEQUENCE [LARGE SCALE GENOMIC DNA]</scope>
    <source>
        <strain evidence="10">LRLZ20PSL1</strain>
    </source>
</reference>
<dbReference type="Gene3D" id="3.30.565.10">
    <property type="entry name" value="Histidine kinase-like ATPase, C-terminal domain"/>
    <property type="match status" value="1"/>
</dbReference>
<organism evidence="9 10">
    <name type="scientific">Limnothrix redekei LRLZ20PSL1</name>
    <dbReference type="NCBI Taxonomy" id="3112953"/>
    <lineage>
        <taxon>Bacteria</taxon>
        <taxon>Bacillati</taxon>
        <taxon>Cyanobacteriota</taxon>
        <taxon>Cyanophyceae</taxon>
        <taxon>Pseudanabaenales</taxon>
        <taxon>Pseudanabaenaceae</taxon>
        <taxon>Limnothrix</taxon>
    </lineage>
</organism>
<dbReference type="InterPro" id="IPR036097">
    <property type="entry name" value="HisK_dim/P_sf"/>
</dbReference>
<feature type="domain" description="Histidine kinase" evidence="7">
    <location>
        <begin position="179"/>
        <end position="429"/>
    </location>
</feature>
<evidence type="ECO:0000259" key="8">
    <source>
        <dbReference type="PROSITE" id="PS50110"/>
    </source>
</evidence>
<dbReference type="PANTHER" id="PTHR43065:SF50">
    <property type="entry name" value="HISTIDINE KINASE"/>
    <property type="match status" value="1"/>
</dbReference>
<dbReference type="Gene3D" id="3.40.50.2300">
    <property type="match status" value="1"/>
</dbReference>
<dbReference type="InterPro" id="IPR003594">
    <property type="entry name" value="HATPase_dom"/>
</dbReference>
<dbReference type="Pfam" id="PF00072">
    <property type="entry name" value="Response_reg"/>
    <property type="match status" value="1"/>
</dbReference>
<dbReference type="InterPro" id="IPR005467">
    <property type="entry name" value="His_kinase_dom"/>
</dbReference>
<evidence type="ECO:0000256" key="3">
    <source>
        <dbReference type="ARBA" id="ARBA00022553"/>
    </source>
</evidence>
<dbReference type="Pfam" id="PF02518">
    <property type="entry name" value="HATPase_c"/>
    <property type="match status" value="1"/>
</dbReference>
<comment type="caution">
    <text evidence="9">The sequence shown here is derived from an EMBL/GenBank/DDBJ whole genome shotgun (WGS) entry which is preliminary data.</text>
</comment>
<evidence type="ECO:0000256" key="5">
    <source>
        <dbReference type="ARBA" id="ARBA00023012"/>
    </source>
</evidence>
<dbReference type="PRINTS" id="PR00344">
    <property type="entry name" value="BCTRLSENSOR"/>
</dbReference>
<dbReference type="CDD" id="cd00082">
    <property type="entry name" value="HisKA"/>
    <property type="match status" value="1"/>
</dbReference>
<dbReference type="PROSITE" id="PS50109">
    <property type="entry name" value="HIS_KIN"/>
    <property type="match status" value="1"/>
</dbReference>
<evidence type="ECO:0000256" key="2">
    <source>
        <dbReference type="ARBA" id="ARBA00012438"/>
    </source>
</evidence>
<dbReference type="SUPFAM" id="SSF55874">
    <property type="entry name" value="ATPase domain of HSP90 chaperone/DNA topoisomerase II/histidine kinase"/>
    <property type="match status" value="1"/>
</dbReference>
<keyword evidence="4" id="KW-0808">Transferase</keyword>
<dbReference type="InterPro" id="IPR036890">
    <property type="entry name" value="HATPase_C_sf"/>
</dbReference>
<dbReference type="SMART" id="SM00387">
    <property type="entry name" value="HATPase_c"/>
    <property type="match status" value="1"/>
</dbReference>
<evidence type="ECO:0000313" key="9">
    <source>
        <dbReference type="EMBL" id="MFG3818275.1"/>
    </source>
</evidence>
<feature type="domain" description="Response regulatory" evidence="8">
    <location>
        <begin position="18"/>
        <end position="134"/>
    </location>
</feature>
<dbReference type="SMART" id="SM00388">
    <property type="entry name" value="HisKA"/>
    <property type="match status" value="1"/>
</dbReference>
<name>A0ABW7CAX7_9CYAN</name>
<keyword evidence="5" id="KW-0902">Two-component regulatory system</keyword>
<dbReference type="PANTHER" id="PTHR43065">
    <property type="entry name" value="SENSOR HISTIDINE KINASE"/>
    <property type="match status" value="1"/>
</dbReference>
<evidence type="ECO:0000256" key="4">
    <source>
        <dbReference type="ARBA" id="ARBA00022777"/>
    </source>
</evidence>
<evidence type="ECO:0000313" key="10">
    <source>
        <dbReference type="Proteomes" id="UP001604335"/>
    </source>
</evidence>
<keyword evidence="10" id="KW-1185">Reference proteome</keyword>
<evidence type="ECO:0000256" key="6">
    <source>
        <dbReference type="PROSITE-ProRule" id="PRU00169"/>
    </source>
</evidence>